<reference evidence="1" key="1">
    <citation type="submission" date="2022-04" db="EMBL/GenBank/DDBJ databases">
        <title>Carnegiea gigantea Genome sequencing and assembly v2.</title>
        <authorList>
            <person name="Copetti D."/>
            <person name="Sanderson M.J."/>
            <person name="Burquez A."/>
            <person name="Wojciechowski M.F."/>
        </authorList>
    </citation>
    <scope>NUCLEOTIDE SEQUENCE</scope>
    <source>
        <strain evidence="1">SGP5-SGP5p</strain>
        <tissue evidence="1">Aerial part</tissue>
    </source>
</reference>
<name>A0A9Q1JLL7_9CARY</name>
<keyword evidence="2" id="KW-1185">Reference proteome</keyword>
<evidence type="ECO:0000313" key="2">
    <source>
        <dbReference type="Proteomes" id="UP001153076"/>
    </source>
</evidence>
<sequence length="433" mass="48366">MLDRLAIGPLRNAWTEPTSQLSVVTGSHGALPGWIPRRDNRVVPGARICDQRCCATTPSTYGGARHANKPERCATTSSTYVGANLGIVRRCPVPMVNLSWKFTVDLSIELWELPTKMTELGSSGSYLSWASPQLGSWTCRGLPVGHPPELGGYAPKRHGSWRRLLARRLSLWVCPLGSCGRAGPKGCIAWDGGCKMVVTRWRLFLAVGVSRDTPVHRASSRKTRQQKERMGSARVLCDNVQYLCWYKLGHCATMSSTYGGTNLGDVRHHPAPMNLSWKFTMDLSVELWELPTKMTKLARGATSVGHHLSWLWRQLDMPWAVSWPTNRAGWLRPQETCLLEAPLGEAPFPLGVPFGHLWEGWAERVHCLGWRLQDGGYKVIVVLGSWCVKRHTHSSCLFKEDKAVQGEDGQRFLLKRCASWDAPFGEKTHLFTC</sequence>
<dbReference type="Proteomes" id="UP001153076">
    <property type="component" value="Unassembled WGS sequence"/>
</dbReference>
<organism evidence="1 2">
    <name type="scientific">Carnegiea gigantea</name>
    <dbReference type="NCBI Taxonomy" id="171969"/>
    <lineage>
        <taxon>Eukaryota</taxon>
        <taxon>Viridiplantae</taxon>
        <taxon>Streptophyta</taxon>
        <taxon>Embryophyta</taxon>
        <taxon>Tracheophyta</taxon>
        <taxon>Spermatophyta</taxon>
        <taxon>Magnoliopsida</taxon>
        <taxon>eudicotyledons</taxon>
        <taxon>Gunneridae</taxon>
        <taxon>Pentapetalae</taxon>
        <taxon>Caryophyllales</taxon>
        <taxon>Cactineae</taxon>
        <taxon>Cactaceae</taxon>
        <taxon>Cactoideae</taxon>
        <taxon>Echinocereeae</taxon>
        <taxon>Carnegiea</taxon>
    </lineage>
</organism>
<gene>
    <name evidence="1" type="ORF">Cgig2_025567</name>
</gene>
<accession>A0A9Q1JLL7</accession>
<proteinExistence type="predicted"/>
<comment type="caution">
    <text evidence="1">The sequence shown here is derived from an EMBL/GenBank/DDBJ whole genome shotgun (WGS) entry which is preliminary data.</text>
</comment>
<protein>
    <submittedName>
        <fullName evidence="1">Uncharacterized protein</fullName>
    </submittedName>
</protein>
<dbReference type="EMBL" id="JAKOGI010002095">
    <property type="protein sequence ID" value="KAJ8422975.1"/>
    <property type="molecule type" value="Genomic_DNA"/>
</dbReference>
<dbReference type="AlphaFoldDB" id="A0A9Q1JLL7"/>
<evidence type="ECO:0000313" key="1">
    <source>
        <dbReference type="EMBL" id="KAJ8422975.1"/>
    </source>
</evidence>